<reference evidence="2 3" key="1">
    <citation type="submission" date="2020-04" db="EMBL/GenBank/DDBJ databases">
        <authorList>
            <person name="Klaysubun C."/>
            <person name="Duangmal K."/>
            <person name="Lipun K."/>
        </authorList>
    </citation>
    <scope>NUCLEOTIDE SEQUENCE [LARGE SCALE GENOMIC DNA]</scope>
    <source>
        <strain evidence="2 3">DSM 45300</strain>
    </source>
</reference>
<proteinExistence type="predicted"/>
<gene>
    <name evidence="2" type="ORF">HF519_23790</name>
</gene>
<dbReference type="SUPFAM" id="SSF51658">
    <property type="entry name" value="Xylose isomerase-like"/>
    <property type="match status" value="1"/>
</dbReference>
<evidence type="ECO:0000259" key="1">
    <source>
        <dbReference type="Pfam" id="PF01261"/>
    </source>
</evidence>
<sequence>MSPLPPLSQVACTVRPWAQFPLDRALRGIRAAGFDAVALPVHGVTEVITPDTPAAAAAEVGDQIAGHGLTLSVLSHSAALDRSDAEALAALRRQIEHCARLGVPVLVDMSCTEPAAYERYLRLMRAGAPHAAEHGVTIAVKPHGGLTRTAADLLAVVHRVDHEAYRICWDPGNLVHYGGEPSARGLAEVAPWIVAVGARDHPGRGVGRGATTGAMPPAITPGDGIVDFTGLYRTLREHGFAGPSAVESVTRLGTVEALDSEAARAREVLCAAAEGRPAPQRPASRFARRSCSRIARAGDEELVGTARYFDRFLLVELPLPWPPGMGTPVWETERVPEPLRAALRAATRRTQDLGYEMKTMALAPDEEYSRPGHTRVLRFDRPPGPTAGLTRSEYHVPDGDAPALIDALFAPGPAPLERFAGARVDEVVRDLIVCTHASVDACCGTFGYPLYRQLRARHGSGGPVRVWRVSSFGGHRFAPSVIDLPEGRYWGNVSVERMDALVDRTGPVEDVLDMYRGWGCLRHRPEQVLEKELFRREGWSWVGRRFDLDTLDVDGPRIRFRATAQGLDGSERYEAVVAHTGTLPVLIGCDGTAGQVERYALEVLERAGRRVTV</sequence>
<dbReference type="EMBL" id="JAAXKZ010000117">
    <property type="protein sequence ID" value="NMH94542.1"/>
    <property type="molecule type" value="Genomic_DNA"/>
</dbReference>
<dbReference type="AlphaFoldDB" id="A0A848DP43"/>
<dbReference type="Gene3D" id="3.40.30.10">
    <property type="entry name" value="Glutaredoxin"/>
    <property type="match status" value="1"/>
</dbReference>
<dbReference type="Proteomes" id="UP000586918">
    <property type="component" value="Unassembled WGS sequence"/>
</dbReference>
<dbReference type="InterPro" id="IPR013022">
    <property type="entry name" value="Xyl_isomerase-like_TIM-brl"/>
</dbReference>
<accession>A0A848DP43</accession>
<evidence type="ECO:0000313" key="2">
    <source>
        <dbReference type="EMBL" id="NMH94542.1"/>
    </source>
</evidence>
<dbReference type="Pfam" id="PF01261">
    <property type="entry name" value="AP_endonuc_2"/>
    <property type="match status" value="1"/>
</dbReference>
<keyword evidence="3" id="KW-1185">Reference proteome</keyword>
<feature type="domain" description="Xylose isomerase-like TIM barrel" evidence="1">
    <location>
        <begin position="29"/>
        <end position="252"/>
    </location>
</feature>
<dbReference type="InterPro" id="IPR009737">
    <property type="entry name" value="Aim32/Apd1-like"/>
</dbReference>
<organism evidence="2 3">
    <name type="scientific">Pseudonocardia bannensis</name>
    <dbReference type="NCBI Taxonomy" id="630973"/>
    <lineage>
        <taxon>Bacteria</taxon>
        <taxon>Bacillati</taxon>
        <taxon>Actinomycetota</taxon>
        <taxon>Actinomycetes</taxon>
        <taxon>Pseudonocardiales</taxon>
        <taxon>Pseudonocardiaceae</taxon>
        <taxon>Pseudonocardia</taxon>
    </lineage>
</organism>
<evidence type="ECO:0000313" key="3">
    <source>
        <dbReference type="Proteomes" id="UP000586918"/>
    </source>
</evidence>
<protein>
    <submittedName>
        <fullName evidence="2">TIM barrel protein</fullName>
    </submittedName>
</protein>
<dbReference type="Gene3D" id="3.20.20.150">
    <property type="entry name" value="Divalent-metal-dependent TIM barrel enzymes"/>
    <property type="match status" value="1"/>
</dbReference>
<dbReference type="PANTHER" id="PTHR12110">
    <property type="entry name" value="HYDROXYPYRUVATE ISOMERASE"/>
    <property type="match status" value="1"/>
</dbReference>
<dbReference type="InterPro" id="IPR050312">
    <property type="entry name" value="IolE/XylAMocC-like"/>
</dbReference>
<dbReference type="InterPro" id="IPR036237">
    <property type="entry name" value="Xyl_isomerase-like_sf"/>
</dbReference>
<dbReference type="InterPro" id="IPR036249">
    <property type="entry name" value="Thioredoxin-like_sf"/>
</dbReference>
<dbReference type="Pfam" id="PF06999">
    <property type="entry name" value="Suc_Fer-like"/>
    <property type="match status" value="1"/>
</dbReference>
<dbReference type="CDD" id="cd03062">
    <property type="entry name" value="TRX_Fd_Sucrase"/>
    <property type="match status" value="1"/>
</dbReference>
<name>A0A848DP43_9PSEU</name>
<dbReference type="RefSeq" id="WP_169415225.1">
    <property type="nucleotide sequence ID" value="NZ_JAAXKZ010000117.1"/>
</dbReference>
<comment type="caution">
    <text evidence="2">The sequence shown here is derived from an EMBL/GenBank/DDBJ whole genome shotgun (WGS) entry which is preliminary data.</text>
</comment>
<dbReference type="SUPFAM" id="SSF52833">
    <property type="entry name" value="Thioredoxin-like"/>
    <property type="match status" value="1"/>
</dbReference>